<proteinExistence type="predicted"/>
<dbReference type="InterPro" id="IPR000551">
    <property type="entry name" value="MerR-type_HTH_dom"/>
</dbReference>
<feature type="domain" description="HTH merR-type" evidence="5">
    <location>
        <begin position="1"/>
        <end position="72"/>
    </location>
</feature>
<dbReference type="CDD" id="cd01104">
    <property type="entry name" value="HTH_MlrA-CarA"/>
    <property type="match status" value="1"/>
</dbReference>
<reference evidence="6 7" key="1">
    <citation type="submission" date="2018-11" db="EMBL/GenBank/DDBJ databases">
        <title>Novel bacteria species description.</title>
        <authorList>
            <person name="Han J.-H."/>
        </authorList>
    </citation>
    <scope>NUCLEOTIDE SEQUENCE [LARGE SCALE GENOMIC DNA]</scope>
    <source>
        <strain evidence="6 7">KCTC23259</strain>
    </source>
</reference>
<dbReference type="InterPro" id="IPR003759">
    <property type="entry name" value="Cbl-bd_cap"/>
</dbReference>
<dbReference type="InterPro" id="IPR036724">
    <property type="entry name" value="Cobalamin-bd_sf"/>
</dbReference>
<dbReference type="InterPro" id="IPR009061">
    <property type="entry name" value="DNA-bd_dom_put_sf"/>
</dbReference>
<dbReference type="GO" id="GO:0003677">
    <property type="term" value="F:DNA binding"/>
    <property type="evidence" value="ECO:0007669"/>
    <property type="project" value="UniProtKB-KW"/>
</dbReference>
<dbReference type="GO" id="GO:0031419">
    <property type="term" value="F:cobalamin binding"/>
    <property type="evidence" value="ECO:0007669"/>
    <property type="project" value="InterPro"/>
</dbReference>
<dbReference type="GO" id="GO:0003700">
    <property type="term" value="F:DNA-binding transcription factor activity"/>
    <property type="evidence" value="ECO:0007669"/>
    <property type="project" value="InterPro"/>
</dbReference>
<keyword evidence="3" id="KW-0238">DNA-binding</keyword>
<comment type="caution">
    <text evidence="6">The sequence shown here is derived from an EMBL/GenBank/DDBJ whole genome shotgun (WGS) entry which is preliminary data.</text>
</comment>
<keyword evidence="4" id="KW-0804">Transcription</keyword>
<accession>A0AAE3KUT0</accession>
<evidence type="ECO:0000313" key="6">
    <source>
        <dbReference type="EMBL" id="MCP9763506.1"/>
    </source>
</evidence>
<evidence type="ECO:0000256" key="4">
    <source>
        <dbReference type="ARBA" id="ARBA00023163"/>
    </source>
</evidence>
<evidence type="ECO:0000313" key="7">
    <source>
        <dbReference type="Proteomes" id="UP001204144"/>
    </source>
</evidence>
<dbReference type="SMART" id="SM00422">
    <property type="entry name" value="HTH_MERR"/>
    <property type="match status" value="1"/>
</dbReference>
<dbReference type="Pfam" id="PF13411">
    <property type="entry name" value="MerR_1"/>
    <property type="match status" value="1"/>
</dbReference>
<dbReference type="Proteomes" id="UP001204144">
    <property type="component" value="Unassembled WGS sequence"/>
</dbReference>
<dbReference type="AlphaFoldDB" id="A0AAE3KUT0"/>
<evidence type="ECO:0000256" key="3">
    <source>
        <dbReference type="ARBA" id="ARBA00023125"/>
    </source>
</evidence>
<gene>
    <name evidence="6" type="ORF">EGI31_11115</name>
</gene>
<keyword evidence="1" id="KW-0678">Repressor</keyword>
<evidence type="ECO:0000256" key="2">
    <source>
        <dbReference type="ARBA" id="ARBA00023015"/>
    </source>
</evidence>
<dbReference type="SUPFAM" id="SSF52242">
    <property type="entry name" value="Cobalamin (vitamin B12)-binding domain"/>
    <property type="match status" value="1"/>
</dbReference>
<name>A0AAE3KUT0_9BACT</name>
<evidence type="ECO:0000259" key="5">
    <source>
        <dbReference type="PROSITE" id="PS50937"/>
    </source>
</evidence>
<dbReference type="SUPFAM" id="SSF46955">
    <property type="entry name" value="Putative DNA-binding domain"/>
    <property type="match status" value="1"/>
</dbReference>
<dbReference type="Gene3D" id="1.10.1660.10">
    <property type="match status" value="1"/>
</dbReference>
<protein>
    <submittedName>
        <fullName evidence="6">MerR family transcriptional regulator</fullName>
    </submittedName>
</protein>
<dbReference type="PROSITE" id="PS50937">
    <property type="entry name" value="HTH_MERR_2"/>
    <property type="match status" value="1"/>
</dbReference>
<dbReference type="PANTHER" id="PTHR30204:SF69">
    <property type="entry name" value="MERR-FAMILY TRANSCRIPTIONAL REGULATOR"/>
    <property type="match status" value="1"/>
</dbReference>
<evidence type="ECO:0000256" key="1">
    <source>
        <dbReference type="ARBA" id="ARBA00022491"/>
    </source>
</evidence>
<dbReference type="Gene3D" id="1.10.1240.10">
    <property type="entry name" value="Methionine synthase domain"/>
    <property type="match status" value="1"/>
</dbReference>
<keyword evidence="7" id="KW-1185">Reference proteome</keyword>
<dbReference type="InterPro" id="IPR036594">
    <property type="entry name" value="Meth_synthase_dom"/>
</dbReference>
<dbReference type="EMBL" id="RJUF01000030">
    <property type="protein sequence ID" value="MCP9763506.1"/>
    <property type="molecule type" value="Genomic_DNA"/>
</dbReference>
<dbReference type="PANTHER" id="PTHR30204">
    <property type="entry name" value="REDOX-CYCLING DRUG-SENSING TRANSCRIPTIONAL ACTIVATOR SOXR"/>
    <property type="match status" value="1"/>
</dbReference>
<sequence>MSQYSIRDLEQLSGIKAHTLRIWEQRYKILVPQRSDTNIRTYSDHELKLLLNISTLKDHGYKISEIAKLKEEDLRKEVYSLSDKQMQFSDQIQALTIAMIDIDEETFEITINKNISTHGIVKTMINVVYPFLTKIGILWLSGSIGPSQEHFITNLIRQKIVVEIDKLPTNYDPNAEKVVVYTPEGEYHEIGILFAYFIFKNMGKRVVYLGQSLPFDEVRFIIEKEKPSFVFSAFTSFSTPQDVQNYVTKIGTTFHFQTIYLTGMQVVGQKLDLTENIKVINTVQELVDLGTSTKA</sequence>
<keyword evidence="2" id="KW-0805">Transcription regulation</keyword>
<organism evidence="6 7">
    <name type="scientific">Lacihabitans soyangensis</name>
    <dbReference type="NCBI Taxonomy" id="869394"/>
    <lineage>
        <taxon>Bacteria</taxon>
        <taxon>Pseudomonadati</taxon>
        <taxon>Bacteroidota</taxon>
        <taxon>Cytophagia</taxon>
        <taxon>Cytophagales</taxon>
        <taxon>Leadbetterellaceae</taxon>
        <taxon>Lacihabitans</taxon>
    </lineage>
</organism>
<dbReference type="GO" id="GO:0046872">
    <property type="term" value="F:metal ion binding"/>
    <property type="evidence" value="ECO:0007669"/>
    <property type="project" value="InterPro"/>
</dbReference>
<dbReference type="Gene3D" id="3.40.50.280">
    <property type="entry name" value="Cobalamin-binding domain"/>
    <property type="match status" value="1"/>
</dbReference>
<dbReference type="InterPro" id="IPR047057">
    <property type="entry name" value="MerR_fam"/>
</dbReference>
<dbReference type="Pfam" id="PF02607">
    <property type="entry name" value="B12-binding_2"/>
    <property type="match status" value="1"/>
</dbReference>